<feature type="compositionally biased region" description="Basic residues" evidence="1">
    <location>
        <begin position="121"/>
        <end position="133"/>
    </location>
</feature>
<sequence length="133" mass="14090">MTFAQVRAHKGRYAASSLAVMIAVAFIVTTLSLGSTVERSITDALAMQYRGTDYVLEGSFSTADLDRLLTTTGVVAAEPMSTGFISASVPGQGTRYGLAETLADPGPLRWQNLSEGAIPRGSRRGARRVNHGN</sequence>
<gene>
    <name evidence="3" type="ORF">FHU29_000330</name>
</gene>
<dbReference type="Proteomes" id="UP000567922">
    <property type="component" value="Unassembled WGS sequence"/>
</dbReference>
<dbReference type="AlphaFoldDB" id="A0A839RIB2"/>
<reference evidence="3 4" key="1">
    <citation type="submission" date="2020-08" db="EMBL/GenBank/DDBJ databases">
        <title>Sequencing the genomes of 1000 actinobacteria strains.</title>
        <authorList>
            <person name="Klenk H.-P."/>
        </authorList>
    </citation>
    <scope>NUCLEOTIDE SEQUENCE [LARGE SCALE GENOMIC DNA]</scope>
    <source>
        <strain evidence="3 4">DSM 45258</strain>
    </source>
</reference>
<keyword evidence="2" id="KW-1133">Transmembrane helix</keyword>
<organism evidence="3 4">
    <name type="scientific">Hoyosella altamirensis</name>
    <dbReference type="NCBI Taxonomy" id="616997"/>
    <lineage>
        <taxon>Bacteria</taxon>
        <taxon>Bacillati</taxon>
        <taxon>Actinomycetota</taxon>
        <taxon>Actinomycetes</taxon>
        <taxon>Mycobacteriales</taxon>
        <taxon>Hoyosellaceae</taxon>
        <taxon>Hoyosella</taxon>
    </lineage>
</organism>
<dbReference type="EMBL" id="JACHWS010000001">
    <property type="protein sequence ID" value="MBB3035896.1"/>
    <property type="molecule type" value="Genomic_DNA"/>
</dbReference>
<keyword evidence="4" id="KW-1185">Reference proteome</keyword>
<evidence type="ECO:0000256" key="1">
    <source>
        <dbReference type="SAM" id="MobiDB-lite"/>
    </source>
</evidence>
<dbReference type="OrthoDB" id="9780560at2"/>
<proteinExistence type="predicted"/>
<name>A0A839RIB2_9ACTN</name>
<evidence type="ECO:0008006" key="5">
    <source>
        <dbReference type="Google" id="ProtNLM"/>
    </source>
</evidence>
<keyword evidence="2" id="KW-0472">Membrane</keyword>
<keyword evidence="2" id="KW-0812">Transmembrane</keyword>
<evidence type="ECO:0000313" key="3">
    <source>
        <dbReference type="EMBL" id="MBB3035896.1"/>
    </source>
</evidence>
<evidence type="ECO:0000256" key="2">
    <source>
        <dbReference type="SAM" id="Phobius"/>
    </source>
</evidence>
<accession>A0A839RIB2</accession>
<comment type="caution">
    <text evidence="3">The sequence shown here is derived from an EMBL/GenBank/DDBJ whole genome shotgun (WGS) entry which is preliminary data.</text>
</comment>
<dbReference type="RefSeq" id="WP_083962214.1">
    <property type="nucleotide sequence ID" value="NZ_BDDI01000005.1"/>
</dbReference>
<protein>
    <recommendedName>
        <fullName evidence="5">MacB-like periplasmic core domain-containing protein</fullName>
    </recommendedName>
</protein>
<feature type="region of interest" description="Disordered" evidence="1">
    <location>
        <begin position="113"/>
        <end position="133"/>
    </location>
</feature>
<evidence type="ECO:0000313" key="4">
    <source>
        <dbReference type="Proteomes" id="UP000567922"/>
    </source>
</evidence>
<feature type="transmembrane region" description="Helical" evidence="2">
    <location>
        <begin position="12"/>
        <end position="33"/>
    </location>
</feature>